<dbReference type="EMBL" id="ARXX01000071">
    <property type="protein sequence ID" value="MBF5058028.1"/>
    <property type="molecule type" value="Genomic_DNA"/>
</dbReference>
<reference evidence="7 8" key="1">
    <citation type="submission" date="2012-09" db="EMBL/GenBank/DDBJ databases">
        <title>Genome Sequence of alkane-degrading Bacterium Alcanivorax sp. 521-1.</title>
        <authorList>
            <person name="Lai Q."/>
            <person name="Shao Z."/>
        </authorList>
    </citation>
    <scope>NUCLEOTIDE SEQUENCE [LARGE SCALE GENOMIC DNA]</scope>
    <source>
        <strain evidence="7 8">521-1</strain>
    </source>
</reference>
<dbReference type="InterPro" id="IPR000524">
    <property type="entry name" value="Tscrpt_reg_HTH_GntR"/>
</dbReference>
<evidence type="ECO:0000259" key="6">
    <source>
        <dbReference type="PROSITE" id="PS50949"/>
    </source>
</evidence>
<sequence length="469" mass="51082">MRLHLTLDGDGPRRDRLYRALRRALLDGRLVADERLPPSRALAAELGLGRQTVVEAYERLIAEGFLAARTGSGTFVARLNLPVSRESGPTAGAGPGPHWRTPATWGEVRLGGYNFAGGVTDPALLPWPAWRRAVQRALRDQAADTTLYGDPVGQPALRAGIADYLGYSRGLPCRPESVLVTQGAQQGLDLLARVRVGPGDLVAVEEPGYPPARAVFEQRGATVVGVPVDEQGVCVDRIPERATLVYVTPSHQFPLGMPLSLSRRLALLERANRHDWLIVEDDYDGEYRFEGRPLEALKSLDRDQRVAYLGTFSKVLHPALRLGYVVMPEGLRQALTGARRLADGYGGDLNQRALAHLIGQGDFARHLQRMQRIYQRRRDALREALAVHPERWRPLPALAGIHLAVRLRDPAPDWRRRLATADATVLALDDFYQGEAPPGLLLGFGALPDSAVGPGVGALARALGTPPGG</sequence>
<dbReference type="SUPFAM" id="SSF46785">
    <property type="entry name" value="Winged helix' DNA-binding domain"/>
    <property type="match status" value="1"/>
</dbReference>
<evidence type="ECO:0000256" key="3">
    <source>
        <dbReference type="ARBA" id="ARBA00023015"/>
    </source>
</evidence>
<dbReference type="Proteomes" id="UP000662703">
    <property type="component" value="Unassembled WGS sequence"/>
</dbReference>
<dbReference type="Gene3D" id="1.10.10.10">
    <property type="entry name" value="Winged helix-like DNA-binding domain superfamily/Winged helix DNA-binding domain"/>
    <property type="match status" value="1"/>
</dbReference>
<dbReference type="Pfam" id="PF00155">
    <property type="entry name" value="Aminotran_1_2"/>
    <property type="match status" value="1"/>
</dbReference>
<comment type="similarity">
    <text evidence="1">In the C-terminal section; belongs to the class-I pyridoxal-phosphate-dependent aminotransferase family.</text>
</comment>
<dbReference type="PROSITE" id="PS50949">
    <property type="entry name" value="HTH_GNTR"/>
    <property type="match status" value="1"/>
</dbReference>
<keyword evidence="8" id="KW-1185">Reference proteome</keyword>
<protein>
    <submittedName>
        <fullName evidence="7">GntR family transcriptional regulator</fullName>
    </submittedName>
</protein>
<keyword evidence="3" id="KW-0805">Transcription regulation</keyword>
<evidence type="ECO:0000256" key="5">
    <source>
        <dbReference type="ARBA" id="ARBA00023163"/>
    </source>
</evidence>
<dbReference type="Pfam" id="PF00392">
    <property type="entry name" value="GntR"/>
    <property type="match status" value="1"/>
</dbReference>
<accession>A0ABS0AV83</accession>
<dbReference type="PANTHER" id="PTHR46577:SF1">
    <property type="entry name" value="HTH-TYPE TRANSCRIPTIONAL REGULATORY PROTEIN GABR"/>
    <property type="match status" value="1"/>
</dbReference>
<dbReference type="CDD" id="cd00609">
    <property type="entry name" value="AAT_like"/>
    <property type="match status" value="1"/>
</dbReference>
<dbReference type="Gene3D" id="3.40.640.10">
    <property type="entry name" value="Type I PLP-dependent aspartate aminotransferase-like (Major domain)"/>
    <property type="match status" value="1"/>
</dbReference>
<dbReference type="InterPro" id="IPR015424">
    <property type="entry name" value="PyrdxlP-dep_Trfase"/>
</dbReference>
<keyword evidence="2" id="KW-0663">Pyridoxal phosphate</keyword>
<dbReference type="InterPro" id="IPR004839">
    <property type="entry name" value="Aminotransferase_I/II_large"/>
</dbReference>
<keyword evidence="5" id="KW-0804">Transcription</keyword>
<proteinExistence type="inferred from homology"/>
<evidence type="ECO:0000256" key="4">
    <source>
        <dbReference type="ARBA" id="ARBA00023125"/>
    </source>
</evidence>
<evidence type="ECO:0000256" key="1">
    <source>
        <dbReference type="ARBA" id="ARBA00005384"/>
    </source>
</evidence>
<evidence type="ECO:0000256" key="2">
    <source>
        <dbReference type="ARBA" id="ARBA00022898"/>
    </source>
</evidence>
<dbReference type="InterPro" id="IPR015421">
    <property type="entry name" value="PyrdxlP-dep_Trfase_major"/>
</dbReference>
<dbReference type="CDD" id="cd07377">
    <property type="entry name" value="WHTH_GntR"/>
    <property type="match status" value="1"/>
</dbReference>
<evidence type="ECO:0000313" key="7">
    <source>
        <dbReference type="EMBL" id="MBF5058028.1"/>
    </source>
</evidence>
<dbReference type="PRINTS" id="PR00035">
    <property type="entry name" value="HTHGNTR"/>
</dbReference>
<comment type="caution">
    <text evidence="7">The sequence shown here is derived from an EMBL/GenBank/DDBJ whole genome shotgun (WGS) entry which is preliminary data.</text>
</comment>
<dbReference type="SMART" id="SM00345">
    <property type="entry name" value="HTH_GNTR"/>
    <property type="match status" value="1"/>
</dbReference>
<organism evidence="7 8">
    <name type="scientific">Alloalcanivorax profundimaris</name>
    <dbReference type="NCBI Taxonomy" id="2735259"/>
    <lineage>
        <taxon>Bacteria</taxon>
        <taxon>Pseudomonadati</taxon>
        <taxon>Pseudomonadota</taxon>
        <taxon>Gammaproteobacteria</taxon>
        <taxon>Oceanospirillales</taxon>
        <taxon>Alcanivoracaceae</taxon>
        <taxon>Alloalcanivorax</taxon>
    </lineage>
</organism>
<dbReference type="PANTHER" id="PTHR46577">
    <property type="entry name" value="HTH-TYPE TRANSCRIPTIONAL REGULATORY PROTEIN GABR"/>
    <property type="match status" value="1"/>
</dbReference>
<feature type="domain" description="HTH gntR-type" evidence="6">
    <location>
        <begin position="11"/>
        <end position="79"/>
    </location>
</feature>
<dbReference type="InterPro" id="IPR051446">
    <property type="entry name" value="HTH_trans_reg/aminotransferase"/>
</dbReference>
<gene>
    <name evidence="7" type="ORF">Y5W_03322</name>
</gene>
<keyword evidence="4" id="KW-0238">DNA-binding</keyword>
<dbReference type="InterPro" id="IPR036390">
    <property type="entry name" value="WH_DNA-bd_sf"/>
</dbReference>
<dbReference type="RefSeq" id="WP_194866109.1">
    <property type="nucleotide sequence ID" value="NZ_ARXX01000071.1"/>
</dbReference>
<evidence type="ECO:0000313" key="8">
    <source>
        <dbReference type="Proteomes" id="UP000662703"/>
    </source>
</evidence>
<dbReference type="SUPFAM" id="SSF53383">
    <property type="entry name" value="PLP-dependent transferases"/>
    <property type="match status" value="1"/>
</dbReference>
<dbReference type="InterPro" id="IPR036388">
    <property type="entry name" value="WH-like_DNA-bd_sf"/>
</dbReference>
<name>A0ABS0AV83_9GAMM</name>